<dbReference type="EMBL" id="JAZAVJ010000045">
    <property type="protein sequence ID" value="KAK7418634.1"/>
    <property type="molecule type" value="Genomic_DNA"/>
</dbReference>
<dbReference type="Gene3D" id="2.130.10.10">
    <property type="entry name" value="YVTN repeat-like/Quinoprotein amine dehydrogenase"/>
    <property type="match status" value="1"/>
</dbReference>
<evidence type="ECO:0000313" key="5">
    <source>
        <dbReference type="EMBL" id="KAK7418634.1"/>
    </source>
</evidence>
<dbReference type="InterPro" id="IPR036322">
    <property type="entry name" value="WD40_repeat_dom_sf"/>
</dbReference>
<dbReference type="InterPro" id="IPR019775">
    <property type="entry name" value="WD40_repeat_CS"/>
</dbReference>
<dbReference type="Pfam" id="PF00400">
    <property type="entry name" value="WD40"/>
    <property type="match status" value="3"/>
</dbReference>
<gene>
    <name evidence="5" type="primary">SQT1</name>
    <name evidence="5" type="ORF">QQX98_003823</name>
</gene>
<sequence>MSASNPRDARDPPVDDVEDIDDMLDPDEVAEEIPEGDDLAMDSDNDDEEELNLENDSIAYFDIPQDSLFTIAQHPVHPSLIAVGGSAGQDDDAPGAGWVFDTSAAPSRPVLPASYASDPAAAEAPKSTQLDALFSLDGHSDSINTLAWTLPNGEILVSGGLDGRIRAWKATTKPGSPLKMDLLGEAQEVPEVNWIAPCPSTSNPNTIALGASDGSVWVYTIDPSDSANPLQIVQSYFLHTGACTAGAWTPDGLLLATISEDSSLYVWDVWGEAAAKNIVGDNGQTVVGLTGEDQRFEVEGGLYSIAVDPKGTFVAVGGAAGAIKIVSLPRLASGAPQARGRGAGGKAAADPTTGGQILAGLQTGSDSIETLSVSVASVSPPTTLLAAGSVDGSIVIYDATRRFAVRRRIAGAHEEHSVVKVEFVRNTWLLTSCGMDGVVRRWDIRGAGPTNPNAAATAVEAGLTKEWKGHRGDGEGGGVLGFVQGETGERLVTAGDDGVSLVFEA</sequence>
<protein>
    <submittedName>
        <fullName evidence="5">60S ribosomal subunit assembly or modification protein</fullName>
    </submittedName>
</protein>
<dbReference type="PROSITE" id="PS50294">
    <property type="entry name" value="WD_REPEATS_REGION"/>
    <property type="match status" value="2"/>
</dbReference>
<dbReference type="InterPro" id="IPR001680">
    <property type="entry name" value="WD40_rpt"/>
</dbReference>
<keyword evidence="2" id="KW-0677">Repeat</keyword>
<evidence type="ECO:0000256" key="2">
    <source>
        <dbReference type="ARBA" id="ARBA00022737"/>
    </source>
</evidence>
<evidence type="ECO:0000313" key="6">
    <source>
        <dbReference type="Proteomes" id="UP001498476"/>
    </source>
</evidence>
<dbReference type="InterPro" id="IPR051179">
    <property type="entry name" value="WD_repeat_multifunction"/>
</dbReference>
<feature type="repeat" description="WD" evidence="3">
    <location>
        <begin position="136"/>
        <end position="172"/>
    </location>
</feature>
<dbReference type="Proteomes" id="UP001498476">
    <property type="component" value="Unassembled WGS sequence"/>
</dbReference>
<evidence type="ECO:0000256" key="1">
    <source>
        <dbReference type="ARBA" id="ARBA00022574"/>
    </source>
</evidence>
<dbReference type="PANTHER" id="PTHR19857:SF8">
    <property type="entry name" value="ANGIO-ASSOCIATED MIGRATORY CELL PROTEIN"/>
    <property type="match status" value="1"/>
</dbReference>
<proteinExistence type="predicted"/>
<dbReference type="SUPFAM" id="SSF50978">
    <property type="entry name" value="WD40 repeat-like"/>
    <property type="match status" value="1"/>
</dbReference>
<feature type="compositionally biased region" description="Acidic residues" evidence="4">
    <location>
        <begin position="14"/>
        <end position="50"/>
    </location>
</feature>
<organism evidence="5 6">
    <name type="scientific">Neonectria punicea</name>
    <dbReference type="NCBI Taxonomy" id="979145"/>
    <lineage>
        <taxon>Eukaryota</taxon>
        <taxon>Fungi</taxon>
        <taxon>Dikarya</taxon>
        <taxon>Ascomycota</taxon>
        <taxon>Pezizomycotina</taxon>
        <taxon>Sordariomycetes</taxon>
        <taxon>Hypocreomycetidae</taxon>
        <taxon>Hypocreales</taxon>
        <taxon>Nectriaceae</taxon>
        <taxon>Neonectria</taxon>
    </lineage>
</organism>
<name>A0ABR1HC56_9HYPO</name>
<dbReference type="PROSITE" id="PS00678">
    <property type="entry name" value="WD_REPEATS_1"/>
    <property type="match status" value="1"/>
</dbReference>
<comment type="caution">
    <text evidence="5">The sequence shown here is derived from an EMBL/GenBank/DDBJ whole genome shotgun (WGS) entry which is preliminary data.</text>
</comment>
<feature type="region of interest" description="Disordered" evidence="4">
    <location>
        <begin position="1"/>
        <end position="50"/>
    </location>
</feature>
<dbReference type="SMART" id="SM00320">
    <property type="entry name" value="WD40"/>
    <property type="match status" value="6"/>
</dbReference>
<evidence type="ECO:0000256" key="3">
    <source>
        <dbReference type="PROSITE-ProRule" id="PRU00221"/>
    </source>
</evidence>
<feature type="repeat" description="WD" evidence="3">
    <location>
        <begin position="236"/>
        <end position="269"/>
    </location>
</feature>
<dbReference type="PROSITE" id="PS50082">
    <property type="entry name" value="WD_REPEATS_2"/>
    <property type="match status" value="2"/>
</dbReference>
<dbReference type="PANTHER" id="PTHR19857">
    <property type="entry name" value="MITOCHONDRIAL DIVISION PROTEIN 1-RELATED"/>
    <property type="match status" value="1"/>
</dbReference>
<reference evidence="5 6" key="1">
    <citation type="journal article" date="2025" name="Microbiol. Resour. Announc.">
        <title>Draft genome sequences for Neonectria magnoliae and Neonectria punicea, canker pathogens of Liriodendron tulipifera and Acer saccharum in West Virginia.</title>
        <authorList>
            <person name="Petronek H.M."/>
            <person name="Kasson M.T."/>
            <person name="Metheny A.M."/>
            <person name="Stauder C.M."/>
            <person name="Lovett B."/>
            <person name="Lynch S.C."/>
            <person name="Garnas J.R."/>
            <person name="Kasson L.R."/>
            <person name="Stajich J.E."/>
        </authorList>
    </citation>
    <scope>NUCLEOTIDE SEQUENCE [LARGE SCALE GENOMIC DNA]</scope>
    <source>
        <strain evidence="5 6">NRRL 64653</strain>
    </source>
</reference>
<dbReference type="InterPro" id="IPR015943">
    <property type="entry name" value="WD40/YVTN_repeat-like_dom_sf"/>
</dbReference>
<keyword evidence="6" id="KW-1185">Reference proteome</keyword>
<keyword evidence="1 3" id="KW-0853">WD repeat</keyword>
<evidence type="ECO:0000256" key="4">
    <source>
        <dbReference type="SAM" id="MobiDB-lite"/>
    </source>
</evidence>
<accession>A0ABR1HC56</accession>